<dbReference type="EMBL" id="PYMJ01000011">
    <property type="protein sequence ID" value="PSU48075.1"/>
    <property type="molecule type" value="Genomic_DNA"/>
</dbReference>
<proteinExistence type="predicted"/>
<dbReference type="GO" id="GO:0005886">
    <property type="term" value="C:plasma membrane"/>
    <property type="evidence" value="ECO:0007669"/>
    <property type="project" value="UniProtKB-SubCell"/>
</dbReference>
<evidence type="ECO:0000256" key="4">
    <source>
        <dbReference type="ARBA" id="ARBA00022989"/>
    </source>
</evidence>
<keyword evidence="5 6" id="KW-0472">Membrane</keyword>
<name>A0A2T3JGM3_9GAMM</name>
<keyword evidence="2" id="KW-1003">Cell membrane</keyword>
<dbReference type="RefSeq" id="WP_107243062.1">
    <property type="nucleotide sequence ID" value="NZ_PYMJ01000011.1"/>
</dbReference>
<evidence type="ECO:0000256" key="3">
    <source>
        <dbReference type="ARBA" id="ARBA00022692"/>
    </source>
</evidence>
<evidence type="ECO:0000313" key="8">
    <source>
        <dbReference type="Proteomes" id="UP000240987"/>
    </source>
</evidence>
<comment type="subcellular location">
    <subcellularLocation>
        <location evidence="1">Cell membrane</location>
        <topology evidence="1">Multi-pass membrane protein</topology>
    </subcellularLocation>
</comment>
<keyword evidence="8" id="KW-1185">Reference proteome</keyword>
<dbReference type="InterPro" id="IPR005171">
    <property type="entry name" value="Cyt_c_oxidase_su4_prok"/>
</dbReference>
<feature type="transmembrane region" description="Helical" evidence="6">
    <location>
        <begin position="30"/>
        <end position="50"/>
    </location>
</feature>
<comment type="caution">
    <text evidence="7">The sequence shown here is derived from an EMBL/GenBank/DDBJ whole genome shotgun (WGS) entry which is preliminary data.</text>
</comment>
<evidence type="ECO:0000256" key="2">
    <source>
        <dbReference type="ARBA" id="ARBA00022475"/>
    </source>
</evidence>
<sequence length="84" mass="9849">MKSFGKIEYYWWALIGITLFNTFLGEHFESSALVSVLVALTVMSKGLIVIDHFMELRQAHKYLRLMMRIYIILFPSLIILTAFF</sequence>
<evidence type="ECO:0000313" key="7">
    <source>
        <dbReference type="EMBL" id="PSU48075.1"/>
    </source>
</evidence>
<evidence type="ECO:0000256" key="6">
    <source>
        <dbReference type="SAM" id="Phobius"/>
    </source>
</evidence>
<organism evidence="7 8">
    <name type="scientific">Photobacterium frigidiphilum</name>
    <dbReference type="NCBI Taxonomy" id="264736"/>
    <lineage>
        <taxon>Bacteria</taxon>
        <taxon>Pseudomonadati</taxon>
        <taxon>Pseudomonadota</taxon>
        <taxon>Gammaproteobacteria</taxon>
        <taxon>Vibrionales</taxon>
        <taxon>Vibrionaceae</taxon>
        <taxon>Photobacterium</taxon>
    </lineage>
</organism>
<dbReference type="Pfam" id="PF03626">
    <property type="entry name" value="COX4_pro"/>
    <property type="match status" value="1"/>
</dbReference>
<evidence type="ECO:0000256" key="5">
    <source>
        <dbReference type="ARBA" id="ARBA00023136"/>
    </source>
</evidence>
<keyword evidence="3 6" id="KW-0812">Transmembrane</keyword>
<keyword evidence="4 6" id="KW-1133">Transmembrane helix</keyword>
<accession>A0A2T3JGM3</accession>
<evidence type="ECO:0008006" key="9">
    <source>
        <dbReference type="Google" id="ProtNLM"/>
    </source>
</evidence>
<dbReference type="AlphaFoldDB" id="A0A2T3JGM3"/>
<reference evidence="7 8" key="1">
    <citation type="submission" date="2018-01" db="EMBL/GenBank/DDBJ databases">
        <title>Whole genome sequencing of Histamine producing bacteria.</title>
        <authorList>
            <person name="Butler K."/>
        </authorList>
    </citation>
    <scope>NUCLEOTIDE SEQUENCE [LARGE SCALE GENOMIC DNA]</scope>
    <source>
        <strain evidence="7 8">JCM 12947</strain>
    </source>
</reference>
<dbReference type="OrthoDB" id="6227821at2"/>
<evidence type="ECO:0000256" key="1">
    <source>
        <dbReference type="ARBA" id="ARBA00004651"/>
    </source>
</evidence>
<gene>
    <name evidence="7" type="ORF">C9J12_12725</name>
</gene>
<dbReference type="Proteomes" id="UP000240987">
    <property type="component" value="Unassembled WGS sequence"/>
</dbReference>
<feature type="transmembrane region" description="Helical" evidence="6">
    <location>
        <begin position="7"/>
        <end position="24"/>
    </location>
</feature>
<feature type="transmembrane region" description="Helical" evidence="6">
    <location>
        <begin position="62"/>
        <end position="83"/>
    </location>
</feature>
<protein>
    <recommendedName>
        <fullName evidence="9">Thiosulfate reductase</fullName>
    </recommendedName>
</protein>